<dbReference type="OMA" id="CNPEMPA"/>
<feature type="region of interest" description="Disordered" evidence="1">
    <location>
        <begin position="1"/>
        <end position="71"/>
    </location>
</feature>
<proteinExistence type="predicted"/>
<evidence type="ECO:0000256" key="1">
    <source>
        <dbReference type="SAM" id="MobiDB-lite"/>
    </source>
</evidence>
<gene>
    <name evidence="2" type="ORF">THAPSDRAFT_1818</name>
</gene>
<feature type="compositionally biased region" description="Low complexity" evidence="1">
    <location>
        <begin position="44"/>
        <end position="66"/>
    </location>
</feature>
<dbReference type="AlphaFoldDB" id="B8BS11"/>
<feature type="compositionally biased region" description="Basic and acidic residues" evidence="1">
    <location>
        <begin position="102"/>
        <end position="144"/>
    </location>
</feature>
<sequence>MGSSDKKHKSKRRHRDRDADDDDEKAARSSLVNYSKVAEKQDVPSRGPSVAAGSSSSPQPGTAAAPKKVSAQMAAVMRLMAGQEERTIAQKLADSNRPTWEQYKKDNEDKLDISGLDQKKMEAYRKELDEQREKMLTRGLNHKDEKKKKSKKSSKRSRHSKYSDESDSYSDDSSDDSGRKRKRKKHKRKKSSRRYDSDSYDSEDDRKKSSKHKKKKDNKRRKKSGDDGSSSGDSYRLSSFFTKGSDDESK</sequence>
<feature type="compositionally biased region" description="Acidic residues" evidence="1">
    <location>
        <begin position="165"/>
        <end position="175"/>
    </location>
</feature>
<feature type="compositionally biased region" description="Basic residues" evidence="1">
    <location>
        <begin position="1"/>
        <end position="15"/>
    </location>
</feature>
<dbReference type="HOGENOM" id="CLU_1113232_0_0_1"/>
<evidence type="ECO:0000313" key="2">
    <source>
        <dbReference type="EMBL" id="EED96638.1"/>
    </source>
</evidence>
<evidence type="ECO:0000313" key="3">
    <source>
        <dbReference type="Proteomes" id="UP000001449"/>
    </source>
</evidence>
<organism evidence="2 3">
    <name type="scientific">Thalassiosira pseudonana</name>
    <name type="common">Marine diatom</name>
    <name type="synonym">Cyclotella nana</name>
    <dbReference type="NCBI Taxonomy" id="35128"/>
    <lineage>
        <taxon>Eukaryota</taxon>
        <taxon>Sar</taxon>
        <taxon>Stramenopiles</taxon>
        <taxon>Ochrophyta</taxon>
        <taxon>Bacillariophyta</taxon>
        <taxon>Coscinodiscophyceae</taxon>
        <taxon>Thalassiosirophycidae</taxon>
        <taxon>Thalassiosirales</taxon>
        <taxon>Thalassiosiraceae</taxon>
        <taxon>Thalassiosira</taxon>
    </lineage>
</organism>
<accession>B8BS11</accession>
<dbReference type="KEGG" id="tps:THAPSDRAFT_1818"/>
<protein>
    <submittedName>
        <fullName evidence="2">Uncharacterized protein</fullName>
    </submittedName>
</protein>
<reference evidence="2 3" key="2">
    <citation type="journal article" date="2008" name="Nature">
        <title>The Phaeodactylum genome reveals the evolutionary history of diatom genomes.</title>
        <authorList>
            <person name="Bowler C."/>
            <person name="Allen A.E."/>
            <person name="Badger J.H."/>
            <person name="Grimwood J."/>
            <person name="Jabbari K."/>
            <person name="Kuo A."/>
            <person name="Maheswari U."/>
            <person name="Martens C."/>
            <person name="Maumus F."/>
            <person name="Otillar R.P."/>
            <person name="Rayko E."/>
            <person name="Salamov A."/>
            <person name="Vandepoele K."/>
            <person name="Beszteri B."/>
            <person name="Gruber A."/>
            <person name="Heijde M."/>
            <person name="Katinka M."/>
            <person name="Mock T."/>
            <person name="Valentin K."/>
            <person name="Verret F."/>
            <person name="Berges J.A."/>
            <person name="Brownlee C."/>
            <person name="Cadoret J.P."/>
            <person name="Chiovitti A."/>
            <person name="Choi C.J."/>
            <person name="Coesel S."/>
            <person name="De Martino A."/>
            <person name="Detter J.C."/>
            <person name="Durkin C."/>
            <person name="Falciatore A."/>
            <person name="Fournet J."/>
            <person name="Haruta M."/>
            <person name="Huysman M.J."/>
            <person name="Jenkins B.D."/>
            <person name="Jiroutova K."/>
            <person name="Jorgensen R.E."/>
            <person name="Joubert Y."/>
            <person name="Kaplan A."/>
            <person name="Kroger N."/>
            <person name="Kroth P.G."/>
            <person name="La Roche J."/>
            <person name="Lindquist E."/>
            <person name="Lommer M."/>
            <person name="Martin-Jezequel V."/>
            <person name="Lopez P.J."/>
            <person name="Lucas S."/>
            <person name="Mangogna M."/>
            <person name="McGinnis K."/>
            <person name="Medlin L.K."/>
            <person name="Montsant A."/>
            <person name="Oudot-Le Secq M.P."/>
            <person name="Napoli C."/>
            <person name="Obornik M."/>
            <person name="Parker M.S."/>
            <person name="Petit J.L."/>
            <person name="Porcel B.M."/>
            <person name="Poulsen N."/>
            <person name="Robison M."/>
            <person name="Rychlewski L."/>
            <person name="Rynearson T.A."/>
            <person name="Schmutz J."/>
            <person name="Shapiro H."/>
            <person name="Siaut M."/>
            <person name="Stanley M."/>
            <person name="Sussman M.R."/>
            <person name="Taylor A.R."/>
            <person name="Vardi A."/>
            <person name="von Dassow P."/>
            <person name="Vyverman W."/>
            <person name="Willis A."/>
            <person name="Wyrwicz L.S."/>
            <person name="Rokhsar D.S."/>
            <person name="Weissenbach J."/>
            <person name="Armbrust E.V."/>
            <person name="Green B.R."/>
            <person name="Van de Peer Y."/>
            <person name="Grigoriev I.V."/>
        </authorList>
    </citation>
    <scope>NUCLEOTIDE SEQUENCE [LARGE SCALE GENOMIC DNA]</scope>
    <source>
        <strain evidence="2 3">CCMP1335</strain>
    </source>
</reference>
<feature type="compositionally biased region" description="Basic residues" evidence="1">
    <location>
        <begin position="208"/>
        <end position="223"/>
    </location>
</feature>
<dbReference type="InParanoid" id="B8BS11"/>
<keyword evidence="3" id="KW-1185">Reference proteome</keyword>
<dbReference type="RefSeq" id="XP_002286997.1">
    <property type="nucleotide sequence ID" value="XM_002286961.1"/>
</dbReference>
<dbReference type="EMBL" id="CM000638">
    <property type="protein sequence ID" value="EED96638.1"/>
    <property type="molecule type" value="Genomic_DNA"/>
</dbReference>
<reference evidence="2 3" key="1">
    <citation type="journal article" date="2004" name="Science">
        <title>The genome of the diatom Thalassiosira pseudonana: ecology, evolution, and metabolism.</title>
        <authorList>
            <person name="Armbrust E.V."/>
            <person name="Berges J.A."/>
            <person name="Bowler C."/>
            <person name="Green B.R."/>
            <person name="Martinez D."/>
            <person name="Putnam N.H."/>
            <person name="Zhou S."/>
            <person name="Allen A.E."/>
            <person name="Apt K.E."/>
            <person name="Bechner M."/>
            <person name="Brzezinski M.A."/>
            <person name="Chaal B.K."/>
            <person name="Chiovitti A."/>
            <person name="Davis A.K."/>
            <person name="Demarest M.S."/>
            <person name="Detter J.C."/>
            <person name="Glavina T."/>
            <person name="Goodstein D."/>
            <person name="Hadi M.Z."/>
            <person name="Hellsten U."/>
            <person name="Hildebrand M."/>
            <person name="Jenkins B.D."/>
            <person name="Jurka J."/>
            <person name="Kapitonov V.V."/>
            <person name="Kroger N."/>
            <person name="Lau W.W."/>
            <person name="Lane T.W."/>
            <person name="Larimer F.W."/>
            <person name="Lippmeier J.C."/>
            <person name="Lucas S."/>
            <person name="Medina M."/>
            <person name="Montsant A."/>
            <person name="Obornik M."/>
            <person name="Parker M.S."/>
            <person name="Palenik B."/>
            <person name="Pazour G.J."/>
            <person name="Richardson P.M."/>
            <person name="Rynearson T.A."/>
            <person name="Saito M.A."/>
            <person name="Schwartz D.C."/>
            <person name="Thamatrakoln K."/>
            <person name="Valentin K."/>
            <person name="Vardi A."/>
            <person name="Wilkerson F.P."/>
            <person name="Rokhsar D.S."/>
        </authorList>
    </citation>
    <scope>NUCLEOTIDE SEQUENCE [LARGE SCALE GENOMIC DNA]</scope>
    <source>
        <strain evidence="2 3">CCMP1335</strain>
    </source>
</reference>
<name>B8BS11_THAPS</name>
<feature type="compositionally biased region" description="Basic residues" evidence="1">
    <location>
        <begin position="145"/>
        <end position="160"/>
    </location>
</feature>
<feature type="region of interest" description="Disordered" evidence="1">
    <location>
        <begin position="87"/>
        <end position="250"/>
    </location>
</feature>
<dbReference type="GeneID" id="7447644"/>
<feature type="compositionally biased region" description="Low complexity" evidence="1">
    <location>
        <begin position="227"/>
        <end position="239"/>
    </location>
</feature>
<dbReference type="eggNOG" id="KOG2793">
    <property type="taxonomic scope" value="Eukaryota"/>
</dbReference>
<dbReference type="PaxDb" id="35128-Thaps1818"/>
<dbReference type="Proteomes" id="UP000001449">
    <property type="component" value="Chromosome 1"/>
</dbReference>
<feature type="compositionally biased region" description="Basic residues" evidence="1">
    <location>
        <begin position="179"/>
        <end position="192"/>
    </location>
</feature>